<accession>A0ABS8UC47</accession>
<evidence type="ECO:0000313" key="1">
    <source>
        <dbReference type="EMBL" id="MCD9097086.1"/>
    </source>
</evidence>
<reference evidence="1" key="2">
    <citation type="journal article" date="2022" name="Syst. Appl. Microbiol.">
        <title>Physiological and genomic characterisation of Luteimonas fraxinea sp. nov., a bacterial species associated with trees tolerant to ash dieback.</title>
        <authorList>
            <person name="Ulrich K."/>
            <person name="Becker R."/>
            <person name="Behrendt U."/>
            <person name="Kube M."/>
            <person name="Schneck V."/>
            <person name="Ulrich A."/>
        </authorList>
    </citation>
    <scope>NUCLEOTIDE SEQUENCE</scope>
    <source>
        <strain evidence="1">A1P009</strain>
    </source>
</reference>
<gene>
    <name evidence="1" type="ORF">LTT95_09055</name>
</gene>
<protein>
    <submittedName>
        <fullName evidence="1">Uncharacterized protein</fullName>
    </submittedName>
</protein>
<evidence type="ECO:0000313" key="2">
    <source>
        <dbReference type="Proteomes" id="UP001430360"/>
    </source>
</evidence>
<dbReference type="Proteomes" id="UP001430360">
    <property type="component" value="Unassembled WGS sequence"/>
</dbReference>
<dbReference type="RefSeq" id="WP_232136031.1">
    <property type="nucleotide sequence ID" value="NZ_JAJQKU010000002.1"/>
</dbReference>
<organism evidence="1 2">
    <name type="scientific">Luteimonas fraxinea</name>
    <dbReference type="NCBI Taxonomy" id="2901869"/>
    <lineage>
        <taxon>Bacteria</taxon>
        <taxon>Pseudomonadati</taxon>
        <taxon>Pseudomonadota</taxon>
        <taxon>Gammaproteobacteria</taxon>
        <taxon>Lysobacterales</taxon>
        <taxon>Lysobacteraceae</taxon>
        <taxon>Luteimonas</taxon>
    </lineage>
</organism>
<comment type="caution">
    <text evidence="1">The sequence shown here is derived from an EMBL/GenBank/DDBJ whole genome shotgun (WGS) entry which is preliminary data.</text>
</comment>
<keyword evidence="2" id="KW-1185">Reference proteome</keyword>
<name>A0ABS8UC47_9GAMM</name>
<sequence>MTGTLERHSGVAEYKGIRYEIVIDHWLGGDFVIEAVSVPGYPGMRDDDASWSTRDEAEQVAHGMARGIIDG</sequence>
<reference evidence="1" key="1">
    <citation type="submission" date="2021-12" db="EMBL/GenBank/DDBJ databases">
        <authorList>
            <person name="Ulrich A."/>
        </authorList>
    </citation>
    <scope>NUCLEOTIDE SEQUENCE</scope>
    <source>
        <strain evidence="1">A1P009</strain>
    </source>
</reference>
<proteinExistence type="predicted"/>
<dbReference type="EMBL" id="JAJQKU010000002">
    <property type="protein sequence ID" value="MCD9097086.1"/>
    <property type="molecule type" value="Genomic_DNA"/>
</dbReference>